<dbReference type="PRINTS" id="PR00046">
    <property type="entry name" value="SIGMA70FCT"/>
</dbReference>
<comment type="similarity">
    <text evidence="1">Belongs to the sigma-70 factor family.</text>
</comment>
<dbReference type="OrthoDB" id="9809557at2"/>
<sequence length="289" mass="32436">MDEPAARSLVREAMKAPYLGRDEELDLAERWKSSRDQQALHQIVVAHMRLVIAMASRFRHFGLSINDLIQEGHIGLLEAAARFEPDRQVRFSTYATWWIRASMQDYILRNWSIVRGGTSSSQKALFFNLRRLRARLAQQPGTLTTDEMHRQVSDALGVSLADVATMDARLSGPDASLNATVSGPDQEGTGTERMDLLVSDADLPDVVVSETIDGERRVGWLHDALSTLNARELSVIRERRLREEGKTLEALGTQLGISKERVRQIEGRALEKLRTALVREHPEMVSLAS</sequence>
<dbReference type="AlphaFoldDB" id="A0A1I3J5Y8"/>
<proteinExistence type="inferred from homology"/>
<dbReference type="GO" id="GO:0006352">
    <property type="term" value="P:DNA-templated transcription initiation"/>
    <property type="evidence" value="ECO:0007669"/>
    <property type="project" value="InterPro"/>
</dbReference>
<dbReference type="STRING" id="1121003.SAMN03080618_00804"/>
<dbReference type="PANTHER" id="PTHR30376">
    <property type="entry name" value="SIGMA FACTOR RPOH HEAT SHOCK RELATED"/>
    <property type="match status" value="1"/>
</dbReference>
<dbReference type="NCBIfam" id="NF005693">
    <property type="entry name" value="PRK07500.1"/>
    <property type="match status" value="1"/>
</dbReference>
<evidence type="ECO:0000313" key="7">
    <source>
        <dbReference type="EMBL" id="SFI55560.1"/>
    </source>
</evidence>
<dbReference type="InterPro" id="IPR007630">
    <property type="entry name" value="RNA_pol_sigma70_r4"/>
</dbReference>
<dbReference type="InterPro" id="IPR000943">
    <property type="entry name" value="RNA_pol_sigma70"/>
</dbReference>
<dbReference type="PIRSF" id="PIRSF000770">
    <property type="entry name" value="RNA_pol_sigma-SigE/K"/>
    <property type="match status" value="1"/>
</dbReference>
<dbReference type="RefSeq" id="WP_091518869.1">
    <property type="nucleotide sequence ID" value="NZ_FORF01000003.1"/>
</dbReference>
<keyword evidence="3" id="KW-0731">Sigma factor</keyword>
<reference evidence="8" key="1">
    <citation type="submission" date="2016-10" db="EMBL/GenBank/DDBJ databases">
        <authorList>
            <person name="Varghese N."/>
            <person name="Submissions S."/>
        </authorList>
    </citation>
    <scope>NUCLEOTIDE SEQUENCE [LARGE SCALE GENOMIC DNA]</scope>
    <source>
        <strain evidence="8">DSM 21857</strain>
    </source>
</reference>
<dbReference type="NCBIfam" id="TIGR02937">
    <property type="entry name" value="sigma70-ECF"/>
    <property type="match status" value="1"/>
</dbReference>
<evidence type="ECO:0000256" key="5">
    <source>
        <dbReference type="ARBA" id="ARBA00023163"/>
    </source>
</evidence>
<dbReference type="InterPro" id="IPR007627">
    <property type="entry name" value="RNA_pol_sigma70_r2"/>
</dbReference>
<dbReference type="EMBL" id="FORF01000003">
    <property type="protein sequence ID" value="SFI55560.1"/>
    <property type="molecule type" value="Genomic_DNA"/>
</dbReference>
<keyword evidence="5" id="KW-0804">Transcription</keyword>
<dbReference type="InterPro" id="IPR013325">
    <property type="entry name" value="RNA_pol_sigma_r2"/>
</dbReference>
<dbReference type="Proteomes" id="UP000242763">
    <property type="component" value="Unassembled WGS sequence"/>
</dbReference>
<dbReference type="GO" id="GO:0003677">
    <property type="term" value="F:DNA binding"/>
    <property type="evidence" value="ECO:0007669"/>
    <property type="project" value="UniProtKB-KW"/>
</dbReference>
<dbReference type="InterPro" id="IPR050813">
    <property type="entry name" value="Sigma-70_Factor"/>
</dbReference>
<keyword evidence="8" id="KW-1185">Reference proteome</keyword>
<gene>
    <name evidence="7" type="ORF">SAMN03080618_00804</name>
</gene>
<accession>A0A1I3J5Y8</accession>
<evidence type="ECO:0000256" key="4">
    <source>
        <dbReference type="ARBA" id="ARBA00023125"/>
    </source>
</evidence>
<dbReference type="SUPFAM" id="SSF88659">
    <property type="entry name" value="Sigma3 and sigma4 domains of RNA polymerase sigma factors"/>
    <property type="match status" value="1"/>
</dbReference>
<dbReference type="InterPro" id="IPR013324">
    <property type="entry name" value="RNA_pol_sigma_r3/r4-like"/>
</dbReference>
<evidence type="ECO:0000259" key="6">
    <source>
        <dbReference type="PROSITE" id="PS00715"/>
    </source>
</evidence>
<dbReference type="PANTHER" id="PTHR30376:SF3">
    <property type="entry name" value="RNA POLYMERASE SIGMA FACTOR RPOH"/>
    <property type="match status" value="1"/>
</dbReference>
<organism evidence="7 8">
    <name type="scientific">Aquamicrobium aerolatum DSM 21857</name>
    <dbReference type="NCBI Taxonomy" id="1121003"/>
    <lineage>
        <taxon>Bacteria</taxon>
        <taxon>Pseudomonadati</taxon>
        <taxon>Pseudomonadota</taxon>
        <taxon>Alphaproteobacteria</taxon>
        <taxon>Hyphomicrobiales</taxon>
        <taxon>Phyllobacteriaceae</taxon>
        <taxon>Aerobium</taxon>
    </lineage>
</organism>
<dbReference type="InterPro" id="IPR014284">
    <property type="entry name" value="RNA_pol_sigma-70_dom"/>
</dbReference>
<dbReference type="NCBIfam" id="NF005143">
    <property type="entry name" value="PRK06596.1"/>
    <property type="match status" value="1"/>
</dbReference>
<dbReference type="Pfam" id="PF04542">
    <property type="entry name" value="Sigma70_r2"/>
    <property type="match status" value="1"/>
</dbReference>
<evidence type="ECO:0000313" key="8">
    <source>
        <dbReference type="Proteomes" id="UP000242763"/>
    </source>
</evidence>
<dbReference type="CDD" id="cd06171">
    <property type="entry name" value="Sigma70_r4"/>
    <property type="match status" value="1"/>
</dbReference>
<dbReference type="PROSITE" id="PS00715">
    <property type="entry name" value="SIGMA70_1"/>
    <property type="match status" value="1"/>
</dbReference>
<feature type="domain" description="RNA polymerase sigma-70" evidence="6">
    <location>
        <begin position="67"/>
        <end position="80"/>
    </location>
</feature>
<dbReference type="Pfam" id="PF04545">
    <property type="entry name" value="Sigma70_r4"/>
    <property type="match status" value="1"/>
</dbReference>
<protein>
    <submittedName>
        <fullName evidence="7">RNA polymerase sigma-32 factor</fullName>
    </submittedName>
</protein>
<evidence type="ECO:0000256" key="1">
    <source>
        <dbReference type="ARBA" id="ARBA00007788"/>
    </source>
</evidence>
<evidence type="ECO:0000256" key="2">
    <source>
        <dbReference type="ARBA" id="ARBA00023015"/>
    </source>
</evidence>
<dbReference type="Gene3D" id="1.20.120.1810">
    <property type="match status" value="1"/>
</dbReference>
<name>A0A1I3J5Y8_9HYPH</name>
<keyword evidence="2" id="KW-0805">Transcription regulation</keyword>
<dbReference type="GO" id="GO:0016987">
    <property type="term" value="F:sigma factor activity"/>
    <property type="evidence" value="ECO:0007669"/>
    <property type="project" value="UniProtKB-KW"/>
</dbReference>
<keyword evidence="4" id="KW-0238">DNA-binding</keyword>
<dbReference type="Gene3D" id="1.20.140.160">
    <property type="match status" value="1"/>
</dbReference>
<dbReference type="SUPFAM" id="SSF88946">
    <property type="entry name" value="Sigma2 domain of RNA polymerase sigma factors"/>
    <property type="match status" value="1"/>
</dbReference>
<evidence type="ECO:0000256" key="3">
    <source>
        <dbReference type="ARBA" id="ARBA00023082"/>
    </source>
</evidence>